<dbReference type="AlphaFoldDB" id="A0A8T0J8Q9"/>
<gene>
    <name evidence="1" type="ORF">KC19_1G239700</name>
</gene>
<comment type="caution">
    <text evidence="1">The sequence shown here is derived from an EMBL/GenBank/DDBJ whole genome shotgun (WGS) entry which is preliminary data.</text>
</comment>
<name>A0A8T0J8Q9_CERPU</name>
<dbReference type="EMBL" id="CM026421">
    <property type="protein sequence ID" value="KAG0592290.1"/>
    <property type="molecule type" value="Genomic_DNA"/>
</dbReference>
<protein>
    <submittedName>
        <fullName evidence="1">Uncharacterized protein</fullName>
    </submittedName>
</protein>
<dbReference type="Proteomes" id="UP000822688">
    <property type="component" value="Chromosome 1"/>
</dbReference>
<reference evidence="1" key="1">
    <citation type="submission" date="2020-06" db="EMBL/GenBank/DDBJ databases">
        <title>WGS assembly of Ceratodon purpureus strain R40.</title>
        <authorList>
            <person name="Carey S.B."/>
            <person name="Jenkins J."/>
            <person name="Shu S."/>
            <person name="Lovell J.T."/>
            <person name="Sreedasyam A."/>
            <person name="Maumus F."/>
            <person name="Tiley G.P."/>
            <person name="Fernandez-Pozo N."/>
            <person name="Barry K."/>
            <person name="Chen C."/>
            <person name="Wang M."/>
            <person name="Lipzen A."/>
            <person name="Daum C."/>
            <person name="Saski C.A."/>
            <person name="Payton A.C."/>
            <person name="Mcbreen J.C."/>
            <person name="Conrad R.E."/>
            <person name="Kollar L.M."/>
            <person name="Olsson S."/>
            <person name="Huttunen S."/>
            <person name="Landis J.B."/>
            <person name="Wickett N.J."/>
            <person name="Johnson M.G."/>
            <person name="Rensing S.A."/>
            <person name="Grimwood J."/>
            <person name="Schmutz J."/>
            <person name="Mcdaniel S.F."/>
        </authorList>
    </citation>
    <scope>NUCLEOTIDE SEQUENCE</scope>
    <source>
        <strain evidence="1">R40</strain>
    </source>
</reference>
<keyword evidence="2" id="KW-1185">Reference proteome</keyword>
<evidence type="ECO:0000313" key="2">
    <source>
        <dbReference type="Proteomes" id="UP000822688"/>
    </source>
</evidence>
<accession>A0A8T0J8Q9</accession>
<proteinExistence type="predicted"/>
<sequence length="126" mass="14096">MVARDSRAGATVWCVSARGGGDSCDWFSGLRALQWGVVLCGTANLVLVSKLMQLSEFRLQIRLSNCAHFRENIPLHYISRFPISSEPNCKAVNSPRRLPALKLRPFLLARQCDRLSISLPIFSHID</sequence>
<evidence type="ECO:0000313" key="1">
    <source>
        <dbReference type="EMBL" id="KAG0592290.1"/>
    </source>
</evidence>
<organism evidence="1 2">
    <name type="scientific">Ceratodon purpureus</name>
    <name type="common">Fire moss</name>
    <name type="synonym">Dicranum purpureum</name>
    <dbReference type="NCBI Taxonomy" id="3225"/>
    <lineage>
        <taxon>Eukaryota</taxon>
        <taxon>Viridiplantae</taxon>
        <taxon>Streptophyta</taxon>
        <taxon>Embryophyta</taxon>
        <taxon>Bryophyta</taxon>
        <taxon>Bryophytina</taxon>
        <taxon>Bryopsida</taxon>
        <taxon>Dicranidae</taxon>
        <taxon>Pseudoditrichales</taxon>
        <taxon>Ditrichaceae</taxon>
        <taxon>Ceratodon</taxon>
    </lineage>
</organism>